<dbReference type="InterPro" id="IPR050985">
    <property type="entry name" value="Alpha-glycosidase_related"/>
</dbReference>
<accession>A0A9X5H6B2</accession>
<dbReference type="OrthoDB" id="9758822at2"/>
<keyword evidence="4 5" id="KW-0326">Glycosidase</keyword>
<dbReference type="InterPro" id="IPR000111">
    <property type="entry name" value="Glyco_hydro_27/36_CS"/>
</dbReference>
<dbReference type="EC" id="3.2.1.22" evidence="2 5"/>
<dbReference type="PROSITE" id="PS00512">
    <property type="entry name" value="ALPHA_GALACTOSIDASE"/>
    <property type="match status" value="1"/>
</dbReference>
<dbReference type="PANTHER" id="PTHR43053">
    <property type="entry name" value="GLYCOSIDASE FAMILY 31"/>
    <property type="match status" value="1"/>
</dbReference>
<dbReference type="InterPro" id="IPR031705">
    <property type="entry name" value="Glyco_hydro_36_C"/>
</dbReference>
<dbReference type="InterPro" id="IPR017853">
    <property type="entry name" value="GH"/>
</dbReference>
<dbReference type="InterPro" id="IPR038417">
    <property type="entry name" value="Alpga-gal_N_sf"/>
</dbReference>
<evidence type="ECO:0000256" key="3">
    <source>
        <dbReference type="ARBA" id="ARBA00022801"/>
    </source>
</evidence>
<dbReference type="FunFam" id="3.20.20.70:FF:000118">
    <property type="entry name" value="Alpha-galactosidase"/>
    <property type="match status" value="1"/>
</dbReference>
<dbReference type="CDD" id="cd14791">
    <property type="entry name" value="GH36"/>
    <property type="match status" value="1"/>
</dbReference>
<dbReference type="Proteomes" id="UP000474104">
    <property type="component" value="Unassembled WGS sequence"/>
</dbReference>
<dbReference type="PIRSF" id="PIRSF005536">
    <property type="entry name" value="Agal"/>
    <property type="match status" value="1"/>
</dbReference>
<dbReference type="RefSeq" id="WP_004072655.1">
    <property type="nucleotide sequence ID" value="NZ_CASCYM010000099.1"/>
</dbReference>
<dbReference type="InterPro" id="IPR031704">
    <property type="entry name" value="Glyco_hydro_36_N"/>
</dbReference>
<name>A0A9X5H6B2_9FIRM</name>
<evidence type="ECO:0000259" key="8">
    <source>
        <dbReference type="Pfam" id="PF16875"/>
    </source>
</evidence>
<dbReference type="GO" id="GO:0016052">
    <property type="term" value="P:carbohydrate catabolic process"/>
    <property type="evidence" value="ECO:0007669"/>
    <property type="project" value="InterPro"/>
</dbReference>
<feature type="domain" description="Glycosyl hydrolase family 36 N-terminal" evidence="8">
    <location>
        <begin position="30"/>
        <end position="286"/>
    </location>
</feature>
<feature type="active site" description="Nucleophile" evidence="6">
    <location>
        <position position="482"/>
    </location>
</feature>
<dbReference type="SUPFAM" id="SSF51445">
    <property type="entry name" value="(Trans)glycosidases"/>
    <property type="match status" value="1"/>
</dbReference>
<dbReference type="PRINTS" id="PR00743">
    <property type="entry name" value="GLHYDRLASE36"/>
</dbReference>
<evidence type="ECO:0000256" key="2">
    <source>
        <dbReference type="ARBA" id="ARBA00012755"/>
    </source>
</evidence>
<protein>
    <recommendedName>
        <fullName evidence="2 5">Alpha-galactosidase</fullName>
        <ecNumber evidence="2 5">3.2.1.22</ecNumber>
    </recommendedName>
</protein>
<dbReference type="AlphaFoldDB" id="A0A9X5H6B2"/>
<gene>
    <name evidence="9" type="ORF">FMM80_09585</name>
</gene>
<dbReference type="Gene3D" id="2.70.98.60">
    <property type="entry name" value="alpha-galactosidase from lactobacil brevis"/>
    <property type="match status" value="1"/>
</dbReference>
<comment type="similarity">
    <text evidence="5">Belongs to the glycosyl hydrolase.</text>
</comment>
<dbReference type="InterPro" id="IPR013785">
    <property type="entry name" value="Aldolase_TIM"/>
</dbReference>
<evidence type="ECO:0000256" key="5">
    <source>
        <dbReference type="PIRNR" id="PIRNR005536"/>
    </source>
</evidence>
<feature type="domain" description="Glycosyl hydrolase family 36 C-terminal" evidence="7">
    <location>
        <begin position="649"/>
        <end position="725"/>
    </location>
</feature>
<evidence type="ECO:0000256" key="1">
    <source>
        <dbReference type="ARBA" id="ARBA00001255"/>
    </source>
</evidence>
<evidence type="ECO:0000256" key="6">
    <source>
        <dbReference type="PIRSR" id="PIRSR005536-1"/>
    </source>
</evidence>
<comment type="caution">
    <text evidence="9">The sequence shown here is derived from an EMBL/GenBank/DDBJ whole genome shotgun (WGS) entry which is preliminary data.</text>
</comment>
<evidence type="ECO:0000313" key="9">
    <source>
        <dbReference type="EMBL" id="NDO68918.1"/>
    </source>
</evidence>
<dbReference type="Pfam" id="PF02065">
    <property type="entry name" value="Melibiase"/>
    <property type="match status" value="1"/>
</dbReference>
<keyword evidence="3 5" id="KW-0378">Hydrolase</keyword>
<feature type="active site" description="Proton donor" evidence="6">
    <location>
        <position position="552"/>
    </location>
</feature>
<evidence type="ECO:0000256" key="4">
    <source>
        <dbReference type="ARBA" id="ARBA00023295"/>
    </source>
</evidence>
<reference evidence="9 10" key="1">
    <citation type="submission" date="2019-07" db="EMBL/GenBank/DDBJ databases">
        <title>Draft genome sequences of 15 bacterial species constituting the stable defined intestinal microbiota of the GM15 gnotobiotic mouse model.</title>
        <authorList>
            <person name="Elie C."/>
            <person name="Mathieu A."/>
            <person name="Saliou A."/>
            <person name="Darnaud M."/>
            <person name="Leulier F."/>
            <person name="Tamellini A."/>
        </authorList>
    </citation>
    <scope>NUCLEOTIDE SEQUENCE [LARGE SCALE GENOMIC DNA]</scope>
    <source>
        <strain evidence="10">ASF 502</strain>
    </source>
</reference>
<dbReference type="Gene3D" id="2.60.40.1180">
    <property type="entry name" value="Golgi alpha-mannosidase II"/>
    <property type="match status" value="1"/>
</dbReference>
<dbReference type="GO" id="GO:0004557">
    <property type="term" value="F:alpha-galactosidase activity"/>
    <property type="evidence" value="ECO:0007669"/>
    <property type="project" value="UniProtKB-UniRule"/>
</dbReference>
<dbReference type="InterPro" id="IPR002252">
    <property type="entry name" value="Glyco_hydro_36"/>
</dbReference>
<dbReference type="EMBL" id="VIRB01000061">
    <property type="protein sequence ID" value="NDO68918.1"/>
    <property type="molecule type" value="Genomic_DNA"/>
</dbReference>
<dbReference type="Pfam" id="PF16874">
    <property type="entry name" value="Glyco_hydro_36C"/>
    <property type="match status" value="1"/>
</dbReference>
<evidence type="ECO:0000259" key="7">
    <source>
        <dbReference type="Pfam" id="PF16874"/>
    </source>
</evidence>
<dbReference type="InterPro" id="IPR013780">
    <property type="entry name" value="Glyco_hydro_b"/>
</dbReference>
<evidence type="ECO:0000313" key="10">
    <source>
        <dbReference type="Proteomes" id="UP000474104"/>
    </source>
</evidence>
<comment type="catalytic activity">
    <reaction evidence="1 5">
        <text>Hydrolysis of terminal, non-reducing alpha-D-galactose residues in alpha-D-galactosides, including galactose oligosaccharides, galactomannans and galactolipids.</text>
        <dbReference type="EC" id="3.2.1.22"/>
    </reaction>
</comment>
<sequence length="728" mass="83018">MSIIFNEQAKTFTLQTAHTSYQMKIGNLDYLLHLYYGPSICDADLNYQIMQYDRGFSGNPYESRDARTFSLDAQPQEFSTQQQGDFRTTSIEVVNADGSYSFNGKVTRFTIREGKYQLDTLPCTFAKEDERADTLEIVLTDQISSVEVILLYSVFEKADMITRAVKVVNKGTASIQLKKIMSVCLDFLNGLDMDLVSLPGRYGQERQVERQKMTHHIHTIGSVRGSSSHQQNPFVVLCGREATEDYGKCYGFSLVYSGNFLAEAELDQYDQLRLVMGINPKQFVYEIKPGEQFEGPEVVMAFTEHGFTGLTHLYHDFYRTNLCRSKFVSEVQRPVLINSWEAAFMDFDDVKLVEIAKAAKNMGVDMLVMDDGWFGKRDDDNSGLGDWVVNEEKIKGGLHKLVEQINNLGMKFGIWFEPEMVSEDSDLYRAHPEWAMQIPGRHAVRSRNQMALDMSRKEVQDYLIQSVNAILDDANIYYVKWDINRSLADIWSNVLSADKQGEVYHRYILGLYRVMNEIILTHPDILFEGCSGGGGRYDPGMLHYYPQYWVSDNNNPIDRLKLHYGTSFVYPISTMGAHISDSGRFVPLRTKAVVAMCGTFGYELDASKLSEEEQEICREQSDLFRKYYPIIFGGDYYRLSNPFEVGNMTAWQHVTKDKAESLLSVVVTNLTCNGPQEYVKAKGLIPDAMYRINDGEQVLSGAALMHAGLPIDREVPEYSSFQFYLKQI</sequence>
<dbReference type="Gene3D" id="3.20.20.70">
    <property type="entry name" value="Aldolase class I"/>
    <property type="match status" value="1"/>
</dbReference>
<dbReference type="PANTHER" id="PTHR43053:SF3">
    <property type="entry name" value="ALPHA-GALACTOSIDASE C-RELATED"/>
    <property type="match status" value="1"/>
</dbReference>
<dbReference type="Pfam" id="PF16875">
    <property type="entry name" value="Glyco_hydro_36N"/>
    <property type="match status" value="1"/>
</dbReference>
<proteinExistence type="inferred from homology"/>
<organism evidence="9 10">
    <name type="scientific">Schaedlerella arabinosiphila</name>
    <dbReference type="NCBI Taxonomy" id="2044587"/>
    <lineage>
        <taxon>Bacteria</taxon>
        <taxon>Bacillati</taxon>
        <taxon>Bacillota</taxon>
        <taxon>Clostridia</taxon>
        <taxon>Lachnospirales</taxon>
        <taxon>Lachnospiraceae</taxon>
        <taxon>Schaedlerella</taxon>
    </lineage>
</organism>